<sequence length="74" mass="8483">MVLIQLKLKLMIIDFNLEQALYQYVHLYPLLIASLQRDLYMAFCRAICLITSPPSVCPVSFPALLVSTEKVEPR</sequence>
<protein>
    <submittedName>
        <fullName evidence="1">Uncharacterized protein</fullName>
    </submittedName>
</protein>
<keyword evidence="1" id="KW-0496">Mitochondrion</keyword>
<dbReference type="EMBL" id="LKAM01000009">
    <property type="protein sequence ID" value="KUM46858.1"/>
    <property type="molecule type" value="Genomic_DNA"/>
</dbReference>
<comment type="caution">
    <text evidence="1">The sequence shown here is derived from an EMBL/GenBank/DDBJ whole genome shotgun (WGS) entry which is preliminary data.</text>
</comment>
<name>A0A101LXB2_PICGL</name>
<dbReference type="AlphaFoldDB" id="A0A101LXB2"/>
<geneLocation type="mitochondrion" evidence="1"/>
<proteinExistence type="predicted"/>
<evidence type="ECO:0000313" key="1">
    <source>
        <dbReference type="EMBL" id="KUM46858.1"/>
    </source>
</evidence>
<organism evidence="1">
    <name type="scientific">Picea glauca</name>
    <name type="common">White spruce</name>
    <name type="synonym">Pinus glauca</name>
    <dbReference type="NCBI Taxonomy" id="3330"/>
    <lineage>
        <taxon>Eukaryota</taxon>
        <taxon>Viridiplantae</taxon>
        <taxon>Streptophyta</taxon>
        <taxon>Embryophyta</taxon>
        <taxon>Tracheophyta</taxon>
        <taxon>Spermatophyta</taxon>
        <taxon>Pinopsida</taxon>
        <taxon>Pinidae</taxon>
        <taxon>Conifers I</taxon>
        <taxon>Pinales</taxon>
        <taxon>Pinaceae</taxon>
        <taxon>Picea</taxon>
    </lineage>
</organism>
<accession>A0A101LXB2</accession>
<reference evidence="1" key="1">
    <citation type="journal article" date="2015" name="Genome Biol. Evol.">
        <title>Organellar Genomes of White Spruce (Picea glauca): Assembly and Annotation.</title>
        <authorList>
            <person name="Jackman S.D."/>
            <person name="Warren R.L."/>
            <person name="Gibb E.A."/>
            <person name="Vandervalk B.P."/>
            <person name="Mohamadi H."/>
            <person name="Chu J."/>
            <person name="Raymond A."/>
            <person name="Pleasance S."/>
            <person name="Coope R."/>
            <person name="Wildung M.R."/>
            <person name="Ritland C.E."/>
            <person name="Bousquet J."/>
            <person name="Jones S.J."/>
            <person name="Bohlmann J."/>
            <person name="Birol I."/>
        </authorList>
    </citation>
    <scope>NUCLEOTIDE SEQUENCE [LARGE SCALE GENOMIC DNA]</scope>
    <source>
        <tissue evidence="1">Flushing bud</tissue>
    </source>
</reference>
<gene>
    <name evidence="1" type="ORF">ABT39_MTgene6313</name>
</gene>